<dbReference type="Gene3D" id="3.30.565.10">
    <property type="entry name" value="Histidine kinase-like ATPase, C-terminal domain"/>
    <property type="match status" value="1"/>
</dbReference>
<dbReference type="RefSeq" id="WP_260794711.1">
    <property type="nucleotide sequence ID" value="NZ_CP093313.1"/>
</dbReference>
<gene>
    <name evidence="9" type="ORF">MOP44_04445</name>
</gene>
<dbReference type="SUPFAM" id="SSF56935">
    <property type="entry name" value="Porins"/>
    <property type="match status" value="1"/>
</dbReference>
<dbReference type="Pfam" id="PF13581">
    <property type="entry name" value="HATPase_c_2"/>
    <property type="match status" value="1"/>
</dbReference>
<evidence type="ECO:0000256" key="1">
    <source>
        <dbReference type="ARBA" id="ARBA00004571"/>
    </source>
</evidence>
<keyword evidence="5" id="KW-0472">Membrane</keyword>
<dbReference type="EMBL" id="CP093313">
    <property type="protein sequence ID" value="UWZ85195.1"/>
    <property type="molecule type" value="Genomic_DNA"/>
</dbReference>
<dbReference type="InterPro" id="IPR039426">
    <property type="entry name" value="TonB-dep_rcpt-like"/>
</dbReference>
<evidence type="ECO:0000256" key="4">
    <source>
        <dbReference type="ARBA" id="ARBA00022692"/>
    </source>
</evidence>
<organism evidence="9 10">
    <name type="scientific">Occallatibacter riparius</name>
    <dbReference type="NCBI Taxonomy" id="1002689"/>
    <lineage>
        <taxon>Bacteria</taxon>
        <taxon>Pseudomonadati</taxon>
        <taxon>Acidobacteriota</taxon>
        <taxon>Terriglobia</taxon>
        <taxon>Terriglobales</taxon>
        <taxon>Acidobacteriaceae</taxon>
        <taxon>Occallatibacter</taxon>
    </lineage>
</organism>
<proteinExistence type="predicted"/>
<reference evidence="9" key="1">
    <citation type="submission" date="2021-04" db="EMBL/GenBank/DDBJ databases">
        <title>Phylogenetic analysis of Acidobacteriaceae.</title>
        <authorList>
            <person name="Qiu L."/>
            <person name="Zhang Q."/>
        </authorList>
    </citation>
    <scope>NUCLEOTIDE SEQUENCE</scope>
    <source>
        <strain evidence="9">DSM 25168</strain>
    </source>
</reference>
<dbReference type="CDD" id="cd16936">
    <property type="entry name" value="HATPase_RsbW-like"/>
    <property type="match status" value="1"/>
</dbReference>
<dbReference type="Gene3D" id="2.40.170.20">
    <property type="entry name" value="TonB-dependent receptor, beta-barrel domain"/>
    <property type="match status" value="1"/>
</dbReference>
<dbReference type="SUPFAM" id="SSF55874">
    <property type="entry name" value="ATPase domain of HSP90 chaperone/DNA topoisomerase II/histidine kinase"/>
    <property type="match status" value="1"/>
</dbReference>
<evidence type="ECO:0000259" key="7">
    <source>
        <dbReference type="Pfam" id="PF13581"/>
    </source>
</evidence>
<comment type="subcellular location">
    <subcellularLocation>
        <location evidence="1">Cell outer membrane</location>
        <topology evidence="1">Multi-pass membrane protein</topology>
    </subcellularLocation>
</comment>
<dbReference type="KEGG" id="orp:MOP44_04445"/>
<dbReference type="InterPro" id="IPR036890">
    <property type="entry name" value="HATPase_C_sf"/>
</dbReference>
<dbReference type="InterPro" id="IPR057601">
    <property type="entry name" value="Oar-like_b-barrel"/>
</dbReference>
<keyword evidence="10" id="KW-1185">Reference proteome</keyword>
<evidence type="ECO:0000313" key="9">
    <source>
        <dbReference type="EMBL" id="UWZ85195.1"/>
    </source>
</evidence>
<dbReference type="PANTHER" id="PTHR30069">
    <property type="entry name" value="TONB-DEPENDENT OUTER MEMBRANE RECEPTOR"/>
    <property type="match status" value="1"/>
</dbReference>
<dbReference type="Gene3D" id="2.60.40.1120">
    <property type="entry name" value="Carboxypeptidase-like, regulatory domain"/>
    <property type="match status" value="1"/>
</dbReference>
<dbReference type="GO" id="GO:0044718">
    <property type="term" value="P:siderophore transmembrane transport"/>
    <property type="evidence" value="ECO:0007669"/>
    <property type="project" value="TreeGrafter"/>
</dbReference>
<keyword evidence="3" id="KW-1134">Transmembrane beta strand</keyword>
<dbReference type="GO" id="GO:0030246">
    <property type="term" value="F:carbohydrate binding"/>
    <property type="evidence" value="ECO:0007669"/>
    <property type="project" value="InterPro"/>
</dbReference>
<keyword evidence="6" id="KW-0998">Cell outer membrane</keyword>
<evidence type="ECO:0000259" key="8">
    <source>
        <dbReference type="Pfam" id="PF25183"/>
    </source>
</evidence>
<dbReference type="InterPro" id="IPR037066">
    <property type="entry name" value="Plug_dom_sf"/>
</dbReference>
<keyword evidence="4" id="KW-0812">Transmembrane</keyword>
<sequence length="981" mass="108052">MTMFKNTSWPESSTCATQARHSSPFVEVRDTYPSDVAIISPLVDRLMEFVSRFRKGDNLAIELALREALANAIVHGNQEDPGKRVDVRCRCSMRGDVSITVQDEGEGFELDRVPDPTSPENQLRTSGRGVYLMKTLMDEVCFERKGTVVHMRKAFNGRSVSEKGSGMQRLVNLALTLGLLATSAFAQTSGSTDGSVHGDVFTVDGSGARTIVLAAKVSLEGPIHVEAESDGEGKFAFGIVPPGSYTIAALAPGMVGQQGVTVAAGNVSEIELEMKVAAVADSTTVTANAEANDAKESSAINTIGESALRNMPNLDERFNDLLPLVPGVVRGRNGQINMKGARSSQNGSLLNDADVTDPATGTSTLNIPIDVVSSVQIFSTPYDPEYGKFTGAVSNVETRPGNFSNFRFSAQNLLPRMRRVDGTIMGIAAATPRVTVSGPVVKDKIAFTQSLEYRYERAQVYSLPPLEAWTRSENLNSYTQIDANIRNKQTATASFAVFPQKLDYYGLNTFTPQESTPDLHQRGFEAYLQHRYITDSSDLLTSQVSIQQFDADLRPNSIAPYQMLVETTKGGFFNTQDRNTTRTEWAELYHSHPHHFLGSHELDAGATFARSSYDGRQEFRSVQVVGRDNYALERIDFGPTSNISVHQNEVAWFAGDKWSVSDRLAVDLGIRLDWDSVTGSVNAAPRAGFTLSLTGDGKTVLKGGAGFFYDRVPLNIPAFRDLPNRTVTELNSAGGAVSSTEYSNVLSSDLNSPRGEVWNVELNREITSGFLVRAGYLQRLTARAYFVNPVVFKPTGILELSNHGGDIYKELQVSGIYRLHHSTLNASYVHSRAYGDLNDINQFFGNDPVAVIQPNQRARLSFDAPNRFLAWGEIAVPWKVTVAPVLDVHSGFAYSTVNQYREFVGPRNEDRFPEFVSTDLQVWRRVHLPIREMHARIGAGAYNLFNRDNYRDVQNDVDSARFGEFFNGPARTFHGKFVLEF</sequence>
<dbReference type="InterPro" id="IPR036942">
    <property type="entry name" value="Beta-barrel_TonB_sf"/>
</dbReference>
<evidence type="ECO:0000256" key="6">
    <source>
        <dbReference type="ARBA" id="ARBA00023237"/>
    </source>
</evidence>
<evidence type="ECO:0000256" key="3">
    <source>
        <dbReference type="ARBA" id="ARBA00022452"/>
    </source>
</evidence>
<feature type="domain" description="Histidine kinase/HSP90-like ATPase" evidence="7">
    <location>
        <begin position="44"/>
        <end position="153"/>
    </location>
</feature>
<dbReference type="PANTHER" id="PTHR30069:SF46">
    <property type="entry name" value="OAR PROTEIN"/>
    <property type="match status" value="1"/>
</dbReference>
<evidence type="ECO:0000256" key="5">
    <source>
        <dbReference type="ARBA" id="ARBA00023136"/>
    </source>
</evidence>
<evidence type="ECO:0000256" key="2">
    <source>
        <dbReference type="ARBA" id="ARBA00022448"/>
    </source>
</evidence>
<dbReference type="SUPFAM" id="SSF49452">
    <property type="entry name" value="Starch-binding domain-like"/>
    <property type="match status" value="1"/>
</dbReference>
<dbReference type="GO" id="GO:0009279">
    <property type="term" value="C:cell outer membrane"/>
    <property type="evidence" value="ECO:0007669"/>
    <property type="project" value="UniProtKB-SubCell"/>
</dbReference>
<dbReference type="InterPro" id="IPR013784">
    <property type="entry name" value="Carb-bd-like_fold"/>
</dbReference>
<protein>
    <submittedName>
        <fullName evidence="9">TonB-dependent receptor</fullName>
    </submittedName>
</protein>
<dbReference type="Proteomes" id="UP001059380">
    <property type="component" value="Chromosome"/>
</dbReference>
<dbReference type="GO" id="GO:0015344">
    <property type="term" value="F:siderophore uptake transmembrane transporter activity"/>
    <property type="evidence" value="ECO:0007669"/>
    <property type="project" value="TreeGrafter"/>
</dbReference>
<accession>A0A9J7BQU7</accession>
<keyword evidence="9" id="KW-0675">Receptor</keyword>
<feature type="domain" description="TonB-dependent transporter Oar-like beta-barrel" evidence="8">
    <location>
        <begin position="682"/>
        <end position="879"/>
    </location>
</feature>
<evidence type="ECO:0000313" key="10">
    <source>
        <dbReference type="Proteomes" id="UP001059380"/>
    </source>
</evidence>
<dbReference type="Gene3D" id="2.170.130.10">
    <property type="entry name" value="TonB-dependent receptor, plug domain"/>
    <property type="match status" value="1"/>
</dbReference>
<name>A0A9J7BQU7_9BACT</name>
<dbReference type="AlphaFoldDB" id="A0A9J7BQU7"/>
<keyword evidence="2" id="KW-0813">Transport</keyword>
<dbReference type="Pfam" id="PF25183">
    <property type="entry name" value="OMP_b-brl_4"/>
    <property type="match status" value="1"/>
</dbReference>
<dbReference type="InterPro" id="IPR003594">
    <property type="entry name" value="HATPase_dom"/>
</dbReference>